<keyword evidence="4 8" id="KW-0479">Metal-binding</keyword>
<comment type="catalytic activity">
    <reaction evidence="1">
        <text>D-mannose 6-phosphate = D-fructose 6-phosphate</text>
        <dbReference type="Rhea" id="RHEA:12356"/>
        <dbReference type="ChEBI" id="CHEBI:58735"/>
        <dbReference type="ChEBI" id="CHEBI:61527"/>
        <dbReference type="EC" id="5.3.1.8"/>
    </reaction>
</comment>
<dbReference type="InterPro" id="IPR001250">
    <property type="entry name" value="Man6P_Isoase-1"/>
</dbReference>
<feature type="binding site" evidence="8">
    <location>
        <position position="99"/>
    </location>
    <ligand>
        <name>Zn(2+)</name>
        <dbReference type="ChEBI" id="CHEBI:29105"/>
    </ligand>
</feature>
<evidence type="ECO:0000256" key="3">
    <source>
        <dbReference type="ARBA" id="ARBA00011956"/>
    </source>
</evidence>
<dbReference type="GO" id="GO:0005829">
    <property type="term" value="C:cytosol"/>
    <property type="evidence" value="ECO:0007669"/>
    <property type="project" value="TreeGrafter"/>
</dbReference>
<dbReference type="Proteomes" id="UP000655366">
    <property type="component" value="Unassembled WGS sequence"/>
</dbReference>
<evidence type="ECO:0000256" key="8">
    <source>
        <dbReference type="PIRSR" id="PIRSR001480-2"/>
    </source>
</evidence>
<dbReference type="PRINTS" id="PR00714">
    <property type="entry name" value="MAN6PISMRASE"/>
</dbReference>
<proteinExistence type="inferred from homology"/>
<dbReference type="GO" id="GO:0008270">
    <property type="term" value="F:zinc ion binding"/>
    <property type="evidence" value="ECO:0007669"/>
    <property type="project" value="InterPro"/>
</dbReference>
<dbReference type="GO" id="GO:0005975">
    <property type="term" value="P:carbohydrate metabolic process"/>
    <property type="evidence" value="ECO:0007669"/>
    <property type="project" value="InterPro"/>
</dbReference>
<keyword evidence="5 8" id="KW-0862">Zinc</keyword>
<dbReference type="InterPro" id="IPR046457">
    <property type="entry name" value="PMI_typeI_cat"/>
</dbReference>
<dbReference type="CDD" id="cd07011">
    <property type="entry name" value="cupin_PMI_type_I_N"/>
    <property type="match status" value="1"/>
</dbReference>
<evidence type="ECO:0000256" key="4">
    <source>
        <dbReference type="ARBA" id="ARBA00022723"/>
    </source>
</evidence>
<evidence type="ECO:0000313" key="11">
    <source>
        <dbReference type="Proteomes" id="UP000655366"/>
    </source>
</evidence>
<feature type="binding site" evidence="8">
    <location>
        <position position="97"/>
    </location>
    <ligand>
        <name>Zn(2+)</name>
        <dbReference type="ChEBI" id="CHEBI:29105"/>
    </ligand>
</feature>
<dbReference type="GO" id="GO:0009298">
    <property type="term" value="P:GDP-mannose biosynthetic process"/>
    <property type="evidence" value="ECO:0007669"/>
    <property type="project" value="InterPro"/>
</dbReference>
<reference evidence="10 11" key="1">
    <citation type="submission" date="2020-11" db="EMBL/GenBank/DDBJ databases">
        <title>Arthrobacter antarcticus sp. nov., isolated from Antarctic Soil.</title>
        <authorList>
            <person name="Li J."/>
        </authorList>
    </citation>
    <scope>NUCLEOTIDE SEQUENCE [LARGE SCALE GENOMIC DNA]</scope>
    <source>
        <strain evidence="10 11">Z1-20</strain>
    </source>
</reference>
<keyword evidence="6 10" id="KW-0413">Isomerase</keyword>
<dbReference type="InterPro" id="IPR016305">
    <property type="entry name" value="Mannose-6-P_Isomerase"/>
</dbReference>
<evidence type="ECO:0000256" key="7">
    <source>
        <dbReference type="PIRSR" id="PIRSR001480-1"/>
    </source>
</evidence>
<dbReference type="EMBL" id="JADNYM010000003">
    <property type="protein sequence ID" value="MBG0738283.1"/>
    <property type="molecule type" value="Genomic_DNA"/>
</dbReference>
<sequence>MYTLTNVLRPYAWGSRTAISTLLGRAPSGGPEAELWLGAHPGSPSLATAPDCSTGSLDELIADDPDGMLGTDVRAEFGDRLPFLAKILAASQPLSLQVHPTLAQAQAAFAREEAAGIPQAAAERNYKDNNHKPELILALTDFEALCGFRPATESRAIFERLSALFETAEETFPQLLRDVISDLSAVEESEAGESTAIRTAFHRLITGGNEVTDAVSAVVTVLNAGPAAHPPHTAYQRELSTVVNLDSNYPGDAGVLLSLLLNRVSLRPGEAIYLPPGNIHAYLEGLGVEVMASSDNVLRGGLTPKHVDVPELMKTVEFRALPVPLIAAGSTELGQEIWQPPFREFQLQRAILEPDGPPIPLDQNGPLLVIAVTGSVILDSPRGDLILAHGDSAFVPARESPVNAHPVSGADAAAVLYAVTVPAAVVPPAEPAPTRQR</sequence>
<feature type="binding site" evidence="8">
    <location>
        <position position="134"/>
    </location>
    <ligand>
        <name>Zn(2+)</name>
        <dbReference type="ChEBI" id="CHEBI:29105"/>
    </ligand>
</feature>
<name>A0A931G401_9MICC</name>
<evidence type="ECO:0000256" key="6">
    <source>
        <dbReference type="ARBA" id="ARBA00023235"/>
    </source>
</evidence>
<feature type="binding site" evidence="8">
    <location>
        <position position="280"/>
    </location>
    <ligand>
        <name>Zn(2+)</name>
        <dbReference type="ChEBI" id="CHEBI:29105"/>
    </ligand>
</feature>
<comment type="similarity">
    <text evidence="2">Belongs to the mannose-6-phosphate isomerase type 1 family.</text>
</comment>
<dbReference type="InterPro" id="IPR011051">
    <property type="entry name" value="RmlC_Cupin_sf"/>
</dbReference>
<comment type="cofactor">
    <cofactor evidence="8">
        <name>Zn(2+)</name>
        <dbReference type="ChEBI" id="CHEBI:29105"/>
    </cofactor>
    <text evidence="8">Binds 1 zinc ion per subunit.</text>
</comment>
<dbReference type="PANTHER" id="PTHR10309">
    <property type="entry name" value="MANNOSE-6-PHOSPHATE ISOMERASE"/>
    <property type="match status" value="1"/>
</dbReference>
<gene>
    <name evidence="10" type="primary">manA</name>
    <name evidence="10" type="ORF">IV500_02400</name>
</gene>
<dbReference type="RefSeq" id="WP_196395240.1">
    <property type="nucleotide sequence ID" value="NZ_JADNYM010000003.1"/>
</dbReference>
<evidence type="ECO:0000256" key="2">
    <source>
        <dbReference type="ARBA" id="ARBA00010772"/>
    </source>
</evidence>
<evidence type="ECO:0000313" key="10">
    <source>
        <dbReference type="EMBL" id="MBG0738283.1"/>
    </source>
</evidence>
<dbReference type="EC" id="5.3.1.8" evidence="3"/>
<dbReference type="InterPro" id="IPR018050">
    <property type="entry name" value="Pmannose_isomerase-type1_CS"/>
</dbReference>
<protein>
    <recommendedName>
        <fullName evidence="3">mannose-6-phosphate isomerase</fullName>
        <ecNumber evidence="3">5.3.1.8</ecNumber>
    </recommendedName>
</protein>
<dbReference type="AlphaFoldDB" id="A0A931G401"/>
<dbReference type="GO" id="GO:0004476">
    <property type="term" value="F:mannose-6-phosphate isomerase activity"/>
    <property type="evidence" value="ECO:0007669"/>
    <property type="project" value="UniProtKB-EC"/>
</dbReference>
<dbReference type="SUPFAM" id="SSF51182">
    <property type="entry name" value="RmlC-like cupins"/>
    <property type="match status" value="1"/>
</dbReference>
<keyword evidence="11" id="KW-1185">Reference proteome</keyword>
<dbReference type="Gene3D" id="1.10.441.10">
    <property type="entry name" value="Phosphomannose Isomerase, domain 2"/>
    <property type="match status" value="1"/>
</dbReference>
<dbReference type="InterPro" id="IPR014710">
    <property type="entry name" value="RmlC-like_jellyroll"/>
</dbReference>
<dbReference type="NCBIfam" id="TIGR00218">
    <property type="entry name" value="manA"/>
    <property type="match status" value="1"/>
</dbReference>
<evidence type="ECO:0000256" key="5">
    <source>
        <dbReference type="ARBA" id="ARBA00022833"/>
    </source>
</evidence>
<dbReference type="Gene3D" id="2.60.120.10">
    <property type="entry name" value="Jelly Rolls"/>
    <property type="match status" value="2"/>
</dbReference>
<dbReference type="PIRSF" id="PIRSF001480">
    <property type="entry name" value="Mannose-6-phosphate_isomerase"/>
    <property type="match status" value="1"/>
</dbReference>
<evidence type="ECO:0000256" key="1">
    <source>
        <dbReference type="ARBA" id="ARBA00000757"/>
    </source>
</evidence>
<organism evidence="10 11">
    <name type="scientific">Arthrobacter terrae</name>
    <dbReference type="NCBI Taxonomy" id="2935737"/>
    <lineage>
        <taxon>Bacteria</taxon>
        <taxon>Bacillati</taxon>
        <taxon>Actinomycetota</taxon>
        <taxon>Actinomycetes</taxon>
        <taxon>Micrococcales</taxon>
        <taxon>Micrococcaceae</taxon>
        <taxon>Arthrobacter</taxon>
    </lineage>
</organism>
<accession>A0A931G401</accession>
<feature type="domain" description="Phosphomannose isomerase type I catalytic" evidence="9">
    <location>
        <begin position="1"/>
        <end position="150"/>
    </location>
</feature>
<feature type="active site" evidence="7">
    <location>
        <position position="299"/>
    </location>
</feature>
<dbReference type="Pfam" id="PF20511">
    <property type="entry name" value="PMI_typeI_cat"/>
    <property type="match status" value="1"/>
</dbReference>
<comment type="caution">
    <text evidence="10">The sequence shown here is derived from an EMBL/GenBank/DDBJ whole genome shotgun (WGS) entry which is preliminary data.</text>
</comment>
<dbReference type="PROSITE" id="PS00965">
    <property type="entry name" value="PMI_I_1"/>
    <property type="match status" value="1"/>
</dbReference>
<evidence type="ECO:0000259" key="9">
    <source>
        <dbReference type="Pfam" id="PF20511"/>
    </source>
</evidence>
<dbReference type="PANTHER" id="PTHR10309:SF0">
    <property type="entry name" value="MANNOSE-6-PHOSPHATE ISOMERASE"/>
    <property type="match status" value="1"/>
</dbReference>